<evidence type="ECO:0000313" key="3">
    <source>
        <dbReference type="Proteomes" id="UP000198734"/>
    </source>
</evidence>
<evidence type="ECO:0000313" key="2">
    <source>
        <dbReference type="EMBL" id="SFQ74628.1"/>
    </source>
</evidence>
<feature type="transmembrane region" description="Helical" evidence="1">
    <location>
        <begin position="6"/>
        <end position="23"/>
    </location>
</feature>
<dbReference type="InterPro" id="IPR025664">
    <property type="entry name" value="Spore_III_AC/AD"/>
</dbReference>
<dbReference type="Pfam" id="PF06686">
    <property type="entry name" value="SpoIIIAC"/>
    <property type="match status" value="1"/>
</dbReference>
<keyword evidence="1" id="KW-0472">Membrane</keyword>
<organism evidence="2 3">
    <name type="scientific">Psychrobacillus psychrotolerans</name>
    <dbReference type="NCBI Taxonomy" id="126156"/>
    <lineage>
        <taxon>Bacteria</taxon>
        <taxon>Bacillati</taxon>
        <taxon>Bacillota</taxon>
        <taxon>Bacilli</taxon>
        <taxon>Bacillales</taxon>
        <taxon>Bacillaceae</taxon>
        <taxon>Psychrobacillus</taxon>
    </lineage>
</organism>
<dbReference type="OrthoDB" id="2736173at2"/>
<feature type="transmembrane region" description="Helical" evidence="1">
    <location>
        <begin position="32"/>
        <end position="56"/>
    </location>
</feature>
<dbReference type="STRING" id="126156.SAMN05421670_0067"/>
<keyword evidence="1" id="KW-1133">Transmembrane helix</keyword>
<evidence type="ECO:0000256" key="1">
    <source>
        <dbReference type="SAM" id="Phobius"/>
    </source>
</evidence>
<gene>
    <name evidence="2" type="ORF">SAMN05421670_0067</name>
</gene>
<sequence>MELHDVLRVAGIGILIAILHLFFESTGKKEFAFFLFFVGYIYMTIELLRLLKLFFYEISTFLEWLMMTS</sequence>
<reference evidence="3" key="1">
    <citation type="submission" date="2016-10" db="EMBL/GenBank/DDBJ databases">
        <authorList>
            <person name="Varghese N."/>
            <person name="Submissions S."/>
        </authorList>
    </citation>
    <scope>NUCLEOTIDE SEQUENCE [LARGE SCALE GENOMIC DNA]</scope>
    <source>
        <strain evidence="3">DSM 11706</strain>
    </source>
</reference>
<keyword evidence="3" id="KW-1185">Reference proteome</keyword>
<accession>A0A1I6B108</accession>
<protein>
    <submittedName>
        <fullName evidence="2">Stage III sporulation protein AC</fullName>
    </submittedName>
</protein>
<dbReference type="Proteomes" id="UP000198734">
    <property type="component" value="Unassembled WGS sequence"/>
</dbReference>
<dbReference type="RefSeq" id="WP_093538422.1">
    <property type="nucleotide sequence ID" value="NZ_CP183885.1"/>
</dbReference>
<proteinExistence type="predicted"/>
<name>A0A1I6B108_9BACI</name>
<keyword evidence="1" id="KW-0812">Transmembrane</keyword>
<dbReference type="EMBL" id="FOXU01000010">
    <property type="protein sequence ID" value="SFQ74628.1"/>
    <property type="molecule type" value="Genomic_DNA"/>
</dbReference>
<dbReference type="AlphaFoldDB" id="A0A1I6B108"/>